<feature type="repeat" description="WD" evidence="5">
    <location>
        <begin position="518"/>
        <end position="559"/>
    </location>
</feature>
<feature type="domain" description="Protein kinase" evidence="9">
    <location>
        <begin position="18"/>
        <end position="297"/>
    </location>
</feature>
<feature type="transmembrane region" description="Helical" evidence="8">
    <location>
        <begin position="342"/>
        <end position="361"/>
    </location>
</feature>
<evidence type="ECO:0000256" key="5">
    <source>
        <dbReference type="PROSITE-ProRule" id="PRU00221"/>
    </source>
</evidence>
<dbReference type="GO" id="GO:0004672">
    <property type="term" value="F:protein kinase activity"/>
    <property type="evidence" value="ECO:0007669"/>
    <property type="project" value="InterPro"/>
</dbReference>
<dbReference type="InterPro" id="IPR036322">
    <property type="entry name" value="WD40_repeat_dom_sf"/>
</dbReference>
<dbReference type="AlphaFoldDB" id="A0A1F6T8L7"/>
<feature type="repeat" description="WD" evidence="5">
    <location>
        <begin position="434"/>
        <end position="475"/>
    </location>
</feature>
<dbReference type="SMART" id="SM00320">
    <property type="entry name" value="WD40"/>
    <property type="match status" value="7"/>
</dbReference>
<dbReference type="GO" id="GO:0017070">
    <property type="term" value="F:U6 snRNA binding"/>
    <property type="evidence" value="ECO:0007669"/>
    <property type="project" value="TreeGrafter"/>
</dbReference>
<dbReference type="SUPFAM" id="SSF56112">
    <property type="entry name" value="Protein kinase-like (PK-like)"/>
    <property type="match status" value="1"/>
</dbReference>
<feature type="repeat" description="WD" evidence="5">
    <location>
        <begin position="686"/>
        <end position="720"/>
    </location>
</feature>
<keyword evidence="8" id="KW-0812">Transmembrane</keyword>
<dbReference type="PROSITE" id="PS50011">
    <property type="entry name" value="PROTEIN_KINASE_DOM"/>
    <property type="match status" value="1"/>
</dbReference>
<dbReference type="PROSITE" id="PS00678">
    <property type="entry name" value="WD_REPEATS_1"/>
    <property type="match status" value="3"/>
</dbReference>
<dbReference type="Pfam" id="PF00400">
    <property type="entry name" value="WD40"/>
    <property type="match status" value="6"/>
</dbReference>
<gene>
    <name evidence="10" type="ORF">A2140_07730</name>
</gene>
<evidence type="ECO:0000313" key="10">
    <source>
        <dbReference type="EMBL" id="OGI41426.1"/>
    </source>
</evidence>
<evidence type="ECO:0000256" key="1">
    <source>
        <dbReference type="ARBA" id="ARBA00022574"/>
    </source>
</evidence>
<dbReference type="Gene3D" id="1.10.510.10">
    <property type="entry name" value="Transferase(Phosphotransferase) domain 1"/>
    <property type="match status" value="1"/>
</dbReference>
<dbReference type="PRINTS" id="PR00320">
    <property type="entry name" value="GPROTEINBRPT"/>
</dbReference>
<dbReference type="GO" id="GO:0000398">
    <property type="term" value="P:mRNA splicing, via spliceosome"/>
    <property type="evidence" value="ECO:0007669"/>
    <property type="project" value="TreeGrafter"/>
</dbReference>
<dbReference type="Pfam" id="PF00069">
    <property type="entry name" value="Pkinase"/>
    <property type="match status" value="1"/>
</dbReference>
<dbReference type="PROSITE" id="PS00108">
    <property type="entry name" value="PROTEIN_KINASE_ST"/>
    <property type="match status" value="1"/>
</dbReference>
<dbReference type="STRING" id="1817756.A2140_07730"/>
<evidence type="ECO:0000256" key="7">
    <source>
        <dbReference type="SAM" id="MobiDB-lite"/>
    </source>
</evidence>
<dbReference type="Gene3D" id="2.130.10.10">
    <property type="entry name" value="YVTN repeat-like/Quinoprotein amine dehydrogenase"/>
    <property type="match status" value="3"/>
</dbReference>
<dbReference type="CDD" id="cd00200">
    <property type="entry name" value="WD40"/>
    <property type="match status" value="1"/>
</dbReference>
<dbReference type="PANTHER" id="PTHR19846:SF0">
    <property type="entry name" value="PRE-MRNA PROCESSING FACTOR 4"/>
    <property type="match status" value="1"/>
</dbReference>
<keyword evidence="1 5" id="KW-0853">WD repeat</keyword>
<dbReference type="CDD" id="cd14014">
    <property type="entry name" value="STKc_PknB_like"/>
    <property type="match status" value="1"/>
</dbReference>
<dbReference type="PROSITE" id="PS00107">
    <property type="entry name" value="PROTEIN_KINASE_ATP"/>
    <property type="match status" value="1"/>
</dbReference>
<reference evidence="10 11" key="1">
    <citation type="journal article" date="2016" name="Nat. Commun.">
        <title>Thousands of microbial genomes shed light on interconnected biogeochemical processes in an aquifer system.</title>
        <authorList>
            <person name="Anantharaman K."/>
            <person name="Brown C.T."/>
            <person name="Hug L.A."/>
            <person name="Sharon I."/>
            <person name="Castelle C.J."/>
            <person name="Probst A.J."/>
            <person name="Thomas B.C."/>
            <person name="Singh A."/>
            <person name="Wilkins M.J."/>
            <person name="Karaoz U."/>
            <person name="Brodie E.L."/>
            <person name="Williams K.H."/>
            <person name="Hubbard S.S."/>
            <person name="Banfield J.F."/>
        </authorList>
    </citation>
    <scope>NUCLEOTIDE SEQUENCE [LARGE SCALE GENOMIC DNA]</scope>
</reference>
<dbReference type="InterPro" id="IPR011009">
    <property type="entry name" value="Kinase-like_dom_sf"/>
</dbReference>
<protein>
    <recommendedName>
        <fullName evidence="9">Protein kinase domain-containing protein</fullName>
    </recommendedName>
</protein>
<organism evidence="10 11">
    <name type="scientific">Candidatus Muproteobacteria bacterium RBG_16_62_13</name>
    <dbReference type="NCBI Taxonomy" id="1817756"/>
    <lineage>
        <taxon>Bacteria</taxon>
        <taxon>Pseudomonadati</taxon>
        <taxon>Pseudomonadota</taxon>
        <taxon>Candidatus Muproteobacteria</taxon>
    </lineage>
</organism>
<keyword evidence="3 6" id="KW-0547">Nucleotide-binding</keyword>
<feature type="binding site" evidence="6">
    <location>
        <position position="47"/>
    </location>
    <ligand>
        <name>ATP</name>
        <dbReference type="ChEBI" id="CHEBI:30616"/>
    </ligand>
</feature>
<dbReference type="SMART" id="SM00220">
    <property type="entry name" value="S_TKc"/>
    <property type="match status" value="1"/>
</dbReference>
<evidence type="ECO:0000259" key="9">
    <source>
        <dbReference type="PROSITE" id="PS50011"/>
    </source>
</evidence>
<dbReference type="InterPro" id="IPR000719">
    <property type="entry name" value="Prot_kinase_dom"/>
</dbReference>
<evidence type="ECO:0000256" key="4">
    <source>
        <dbReference type="ARBA" id="ARBA00022840"/>
    </source>
</evidence>
<dbReference type="InterPro" id="IPR001680">
    <property type="entry name" value="WD40_rpt"/>
</dbReference>
<evidence type="ECO:0000256" key="6">
    <source>
        <dbReference type="PROSITE-ProRule" id="PRU10141"/>
    </source>
</evidence>
<dbReference type="InterPro" id="IPR020472">
    <property type="entry name" value="WD40_PAC1"/>
</dbReference>
<sequence length="720" mass="78758">MSAYHKNSLPIGYQLAEYTVESVLGHGGFGITYLAQDTALGAQVAIKEYLPHQFALRDSKTGVVLPNPSREAVRDYHWGLKNFVKEARALAQFKHPHIVRVLRFLEANGTAYMVMEYEKGESLSQHLKHNGPRLDETQLLRVFIPILNGLHAVHEAGLLHLDIKPENIYLRADGSPILIDFGSARQAIIETGHSDRVALTHGFAPVEQYPDKGKPGPWTDVYAVGASMYRCVTGKRPDSALDRYQAQLKYQVDPLQPASQLVKKRYSPNLLSCVDWAMQIQPKDRPQSARELQDALMGKRAGRPAGPITGPVGTKPQTINRPIAYPSSRTAAKPHHPERKSYILLLIIVVLLLAGVGYWFYARLLIPADHLPAFLPGSAQEQRSAGNPPAENPRERVSGGDSSARRVMARPEIPGREAMTIPPSGMPTTLAHTFKGHTDWVLTLAFSPNSRWLASAGQDRTIQVWDTRNGRLAGTLRGQNAVIHAIAFSTDGKQIASAGLDGTVRLWDFASSRQIGGMRGPGGPLYSLAFSQDGKYLAAGGRDRTVYVWSVAGGERVHALEGHTGDINAVLFSPDGRWLISASTDKTARVWDAASGSLHTTLGGHHDRVMAIGISADGKWLATGDARNSIRLWDGSNFSFRRNINEINAAILSLSMSPDGRWLAVGTTGTATYLIETAHGSIVRTLHGHADYVQVVSYAPDGQHLATGGRDRTVRFWMAR</sequence>
<feature type="region of interest" description="Disordered" evidence="7">
    <location>
        <begin position="379"/>
        <end position="407"/>
    </location>
</feature>
<dbReference type="Gene3D" id="3.30.200.20">
    <property type="entry name" value="Phosphorylase Kinase, domain 1"/>
    <property type="match status" value="1"/>
</dbReference>
<feature type="repeat" description="WD" evidence="5">
    <location>
        <begin position="476"/>
        <end position="517"/>
    </location>
</feature>
<feature type="region of interest" description="Disordered" evidence="7">
    <location>
        <begin position="297"/>
        <end position="334"/>
    </location>
</feature>
<dbReference type="GO" id="GO:0030621">
    <property type="term" value="F:U4 snRNA binding"/>
    <property type="evidence" value="ECO:0007669"/>
    <property type="project" value="TreeGrafter"/>
</dbReference>
<dbReference type="PROSITE" id="PS50082">
    <property type="entry name" value="WD_REPEATS_2"/>
    <property type="match status" value="6"/>
</dbReference>
<dbReference type="EMBL" id="MFSQ01000013">
    <property type="protein sequence ID" value="OGI41426.1"/>
    <property type="molecule type" value="Genomic_DNA"/>
</dbReference>
<dbReference type="PANTHER" id="PTHR19846">
    <property type="entry name" value="WD40 REPEAT PROTEIN"/>
    <property type="match status" value="1"/>
</dbReference>
<feature type="repeat" description="WD" evidence="5">
    <location>
        <begin position="602"/>
        <end position="634"/>
    </location>
</feature>
<dbReference type="InterPro" id="IPR017441">
    <property type="entry name" value="Protein_kinase_ATP_BS"/>
</dbReference>
<evidence type="ECO:0000256" key="3">
    <source>
        <dbReference type="ARBA" id="ARBA00022741"/>
    </source>
</evidence>
<keyword evidence="2" id="KW-0677">Repeat</keyword>
<comment type="caution">
    <text evidence="10">The sequence shown here is derived from an EMBL/GenBank/DDBJ whole genome shotgun (WGS) entry which is preliminary data.</text>
</comment>
<name>A0A1F6T8L7_9PROT</name>
<dbReference type="GO" id="GO:0005524">
    <property type="term" value="F:ATP binding"/>
    <property type="evidence" value="ECO:0007669"/>
    <property type="project" value="UniProtKB-UniRule"/>
</dbReference>
<feature type="repeat" description="WD" evidence="5">
    <location>
        <begin position="560"/>
        <end position="601"/>
    </location>
</feature>
<keyword evidence="8" id="KW-0472">Membrane</keyword>
<dbReference type="InterPro" id="IPR019775">
    <property type="entry name" value="WD40_repeat_CS"/>
</dbReference>
<accession>A0A1F6T8L7</accession>
<proteinExistence type="predicted"/>
<keyword evidence="4 6" id="KW-0067">ATP-binding</keyword>
<evidence type="ECO:0000313" key="11">
    <source>
        <dbReference type="Proteomes" id="UP000178379"/>
    </source>
</evidence>
<evidence type="ECO:0000256" key="2">
    <source>
        <dbReference type="ARBA" id="ARBA00022737"/>
    </source>
</evidence>
<dbReference type="InterPro" id="IPR008271">
    <property type="entry name" value="Ser/Thr_kinase_AS"/>
</dbReference>
<dbReference type="PROSITE" id="PS50294">
    <property type="entry name" value="WD_REPEATS_REGION"/>
    <property type="match status" value="6"/>
</dbReference>
<dbReference type="InterPro" id="IPR015943">
    <property type="entry name" value="WD40/YVTN_repeat-like_dom_sf"/>
</dbReference>
<keyword evidence="8" id="KW-1133">Transmembrane helix</keyword>
<dbReference type="Proteomes" id="UP000178379">
    <property type="component" value="Unassembled WGS sequence"/>
</dbReference>
<evidence type="ECO:0000256" key="8">
    <source>
        <dbReference type="SAM" id="Phobius"/>
    </source>
</evidence>
<dbReference type="SUPFAM" id="SSF50978">
    <property type="entry name" value="WD40 repeat-like"/>
    <property type="match status" value="1"/>
</dbReference>